<feature type="domain" description="ClpX-type ZB" evidence="8">
    <location>
        <begin position="3"/>
        <end position="56"/>
    </location>
</feature>
<dbReference type="Gene3D" id="3.40.50.300">
    <property type="entry name" value="P-loop containing nucleotide triphosphate hydrolases"/>
    <property type="match status" value="1"/>
</dbReference>
<dbReference type="NCBIfam" id="NF003745">
    <property type="entry name" value="PRK05342.1"/>
    <property type="match status" value="1"/>
</dbReference>
<proteinExistence type="inferred from homology"/>
<evidence type="ECO:0000259" key="8">
    <source>
        <dbReference type="PROSITE" id="PS51902"/>
    </source>
</evidence>
<dbReference type="SUPFAM" id="SSF57716">
    <property type="entry name" value="Glucocorticoid receptor-like (DNA-binding domain)"/>
    <property type="match status" value="1"/>
</dbReference>
<keyword evidence="3 6" id="KW-0862">Zinc</keyword>
<dbReference type="OrthoDB" id="9804062at2"/>
<dbReference type="Pfam" id="PF10431">
    <property type="entry name" value="ClpB_D2-small"/>
    <property type="match status" value="1"/>
</dbReference>
<dbReference type="AlphaFoldDB" id="X7EGI0"/>
<dbReference type="PANTHER" id="PTHR48102:SF7">
    <property type="entry name" value="ATP-DEPENDENT CLP PROTEASE ATP-BINDING SUBUNIT CLPX-LIKE, MITOCHONDRIAL"/>
    <property type="match status" value="1"/>
</dbReference>
<dbReference type="InterPro" id="IPR050052">
    <property type="entry name" value="ATP-dep_Clp_protease_ClpX"/>
</dbReference>
<dbReference type="SUPFAM" id="SSF52540">
    <property type="entry name" value="P-loop containing nucleoside triphosphate hydrolases"/>
    <property type="match status" value="1"/>
</dbReference>
<dbReference type="InterPro" id="IPR003959">
    <property type="entry name" value="ATPase_AAA_core"/>
</dbReference>
<dbReference type="InterPro" id="IPR004487">
    <property type="entry name" value="Clp_protease_ATP-bd_su_ClpX"/>
</dbReference>
<dbReference type="InterPro" id="IPR027417">
    <property type="entry name" value="P-loop_NTPase"/>
</dbReference>
<feature type="binding site" evidence="6 7">
    <location>
        <position position="37"/>
    </location>
    <ligand>
        <name>Zn(2+)</name>
        <dbReference type="ChEBI" id="CHEBI:29105"/>
    </ligand>
</feature>
<dbReference type="RefSeq" id="WP_037263442.1">
    <property type="nucleotide sequence ID" value="NZ_JALZ01000013.1"/>
</dbReference>
<evidence type="ECO:0000256" key="7">
    <source>
        <dbReference type="PROSITE-ProRule" id="PRU01250"/>
    </source>
</evidence>
<keyword evidence="10" id="KW-1185">Reference proteome</keyword>
<dbReference type="Gene3D" id="6.20.220.10">
    <property type="entry name" value="ClpX chaperone, C4-type zinc finger domain"/>
    <property type="match status" value="1"/>
</dbReference>
<dbReference type="GO" id="GO:0051603">
    <property type="term" value="P:proteolysis involved in protein catabolic process"/>
    <property type="evidence" value="ECO:0007669"/>
    <property type="project" value="TreeGrafter"/>
</dbReference>
<dbReference type="GO" id="GO:0008233">
    <property type="term" value="F:peptidase activity"/>
    <property type="evidence" value="ECO:0007669"/>
    <property type="project" value="UniProtKB-KW"/>
</dbReference>
<feature type="binding site" evidence="6">
    <location>
        <begin position="119"/>
        <end position="126"/>
    </location>
    <ligand>
        <name>ATP</name>
        <dbReference type="ChEBI" id="CHEBI:30616"/>
    </ligand>
</feature>
<protein>
    <recommendedName>
        <fullName evidence="6">ATP-dependent Clp protease ATP-binding subunit ClpX</fullName>
    </recommendedName>
</protein>
<comment type="function">
    <text evidence="6">ATP-dependent specificity component of the Clp protease. It directs the protease to specific substrates. Can perform chaperone functions in the absence of ClpP.</text>
</comment>
<dbReference type="PROSITE" id="PS51902">
    <property type="entry name" value="CLPX_ZB"/>
    <property type="match status" value="1"/>
</dbReference>
<dbReference type="CDD" id="cd19497">
    <property type="entry name" value="RecA-like_ClpX"/>
    <property type="match status" value="1"/>
</dbReference>
<dbReference type="GO" id="GO:0051301">
    <property type="term" value="P:cell division"/>
    <property type="evidence" value="ECO:0007669"/>
    <property type="project" value="TreeGrafter"/>
</dbReference>
<keyword evidence="2 6" id="KW-0547">Nucleotide-binding</keyword>
<dbReference type="Gene3D" id="1.10.8.60">
    <property type="match status" value="1"/>
</dbReference>
<dbReference type="GO" id="GO:0140662">
    <property type="term" value="F:ATP-dependent protein folding chaperone"/>
    <property type="evidence" value="ECO:0007669"/>
    <property type="project" value="InterPro"/>
</dbReference>
<dbReference type="Proteomes" id="UP000022447">
    <property type="component" value="Unassembled WGS sequence"/>
</dbReference>
<dbReference type="SMART" id="SM00994">
    <property type="entry name" value="zf-C4_ClpX"/>
    <property type="match status" value="1"/>
</dbReference>
<evidence type="ECO:0000256" key="2">
    <source>
        <dbReference type="ARBA" id="ARBA00022741"/>
    </source>
</evidence>
<dbReference type="GO" id="GO:0046983">
    <property type="term" value="F:protein dimerization activity"/>
    <property type="evidence" value="ECO:0007669"/>
    <property type="project" value="UniProtKB-UniRule"/>
</dbReference>
<dbReference type="EMBL" id="JALZ01000013">
    <property type="protein sequence ID" value="ETX14218.1"/>
    <property type="molecule type" value="Genomic_DNA"/>
</dbReference>
<sequence length="421" mass="45911">MATNSGGDSKNTLYCSFCGKSQHEVRKLIAGPTVFICDECVELCMDIIREETKGSGLKSHDGVPTPQEICKILDDYVIGQRVAKRVLSVAVHNHYKRLNHAAKSSDIELSKSNILLIGPTGCGKTLLAQTLARILDVPFTMADATTLTEAGYVGEDVENIILKLLQSSEYNVERAQRGIVYIDEVDKITRKSENPSITRDVSGEGVQQALLKLMEGTVASVPPQGGRKHPQQEFLQVDTTNILFICGGAFAGLDKIIAQRGKGSAMGFGADVRNVEDRNVGEVLHDLEPEDLLKFGLIPEFVGRLPVLATLEDLDQDALVTILTEPKNALVKQYQRLFELEDTELSFTDDALKAIALKAIARKTGARGLRSILEDLLLDTMFDLPGMDDVVEVVVNDEAVNSDAKPLMIYADQKKEPASAG</sequence>
<accession>X7EGI0</accession>
<dbReference type="FunFam" id="1.10.8.60:FF:000002">
    <property type="entry name" value="ATP-dependent Clp protease ATP-binding subunit ClpX"/>
    <property type="match status" value="1"/>
</dbReference>
<evidence type="ECO:0000256" key="3">
    <source>
        <dbReference type="ARBA" id="ARBA00022833"/>
    </source>
</evidence>
<dbReference type="NCBIfam" id="TIGR00382">
    <property type="entry name" value="clpX"/>
    <property type="match status" value="1"/>
</dbReference>
<keyword evidence="4 6" id="KW-0067">ATP-binding</keyword>
<reference evidence="9 10" key="1">
    <citation type="submission" date="2014-01" db="EMBL/GenBank/DDBJ databases">
        <title>Roseivivax halodurans JCM 10272 Genome Sequencing.</title>
        <authorList>
            <person name="Lai Q."/>
            <person name="Li G."/>
            <person name="Shao Z."/>
        </authorList>
    </citation>
    <scope>NUCLEOTIDE SEQUENCE [LARGE SCALE GENOMIC DNA]</scope>
    <source>
        <strain evidence="9 10">JCM 10272</strain>
    </source>
</reference>
<evidence type="ECO:0000256" key="1">
    <source>
        <dbReference type="ARBA" id="ARBA00022723"/>
    </source>
</evidence>
<comment type="caution">
    <text evidence="9">The sequence shown here is derived from an EMBL/GenBank/DDBJ whole genome shotgun (WGS) entry which is preliminary data.</text>
</comment>
<dbReference type="PANTHER" id="PTHR48102">
    <property type="entry name" value="ATP-DEPENDENT CLP PROTEASE ATP-BINDING SUBUNIT CLPX-LIKE, MITOCHONDRIAL-RELATED"/>
    <property type="match status" value="1"/>
</dbReference>
<dbReference type="InterPro" id="IPR010603">
    <property type="entry name" value="Znf_CppX_C4"/>
</dbReference>
<dbReference type="SMART" id="SM00382">
    <property type="entry name" value="AAA"/>
    <property type="match status" value="1"/>
</dbReference>
<dbReference type="STRING" id="1449350.OCH239_05030"/>
<dbReference type="eggNOG" id="COG1219">
    <property type="taxonomic scope" value="Bacteria"/>
</dbReference>
<evidence type="ECO:0000256" key="6">
    <source>
        <dbReference type="HAMAP-Rule" id="MF_00175"/>
    </source>
</evidence>
<dbReference type="FunFam" id="3.40.50.300:FF:000005">
    <property type="entry name" value="ATP-dependent Clp protease ATP-binding subunit ClpX"/>
    <property type="match status" value="1"/>
</dbReference>
<comment type="similarity">
    <text evidence="6 7">Belongs to the ClpX chaperone family.</text>
</comment>
<name>X7EGI0_9RHOB</name>
<keyword evidence="9" id="KW-0378">Hydrolase</keyword>
<dbReference type="HAMAP" id="MF_00175">
    <property type="entry name" value="ClpX"/>
    <property type="match status" value="1"/>
</dbReference>
<dbReference type="GO" id="GO:0051082">
    <property type="term" value="F:unfolded protein binding"/>
    <property type="evidence" value="ECO:0007669"/>
    <property type="project" value="UniProtKB-UniRule"/>
</dbReference>
<keyword evidence="5 6" id="KW-0143">Chaperone</keyword>
<dbReference type="Pfam" id="PF06689">
    <property type="entry name" value="zf-C4_ClpX"/>
    <property type="match status" value="1"/>
</dbReference>
<dbReference type="GO" id="GO:0009376">
    <property type="term" value="C:HslUV protease complex"/>
    <property type="evidence" value="ECO:0007669"/>
    <property type="project" value="TreeGrafter"/>
</dbReference>
<feature type="binding site" evidence="6 7">
    <location>
        <position position="40"/>
    </location>
    <ligand>
        <name>Zn(2+)</name>
        <dbReference type="ChEBI" id="CHEBI:29105"/>
    </ligand>
</feature>
<dbReference type="GO" id="GO:0008270">
    <property type="term" value="F:zinc ion binding"/>
    <property type="evidence" value="ECO:0007669"/>
    <property type="project" value="UniProtKB-UniRule"/>
</dbReference>
<dbReference type="SMART" id="SM01086">
    <property type="entry name" value="ClpB_D2-small"/>
    <property type="match status" value="1"/>
</dbReference>
<evidence type="ECO:0000256" key="4">
    <source>
        <dbReference type="ARBA" id="ARBA00022840"/>
    </source>
</evidence>
<organism evidence="9 10">
    <name type="scientific">Roseivivax halodurans JCM 10272</name>
    <dbReference type="NCBI Taxonomy" id="1449350"/>
    <lineage>
        <taxon>Bacteria</taxon>
        <taxon>Pseudomonadati</taxon>
        <taxon>Pseudomonadota</taxon>
        <taxon>Alphaproteobacteria</taxon>
        <taxon>Rhodobacterales</taxon>
        <taxon>Roseobacteraceae</taxon>
        <taxon>Roseivivax</taxon>
    </lineage>
</organism>
<keyword evidence="1 6" id="KW-0479">Metal-binding</keyword>
<keyword evidence="9" id="KW-0645">Protease</keyword>
<dbReference type="Pfam" id="PF07724">
    <property type="entry name" value="AAA_2"/>
    <property type="match status" value="1"/>
</dbReference>
<dbReference type="InterPro" id="IPR046425">
    <property type="entry name" value="ClpX_bact"/>
</dbReference>
<gene>
    <name evidence="6 9" type="primary">clpX</name>
    <name evidence="9" type="ORF">OCH239_05030</name>
</gene>
<evidence type="ECO:0000256" key="5">
    <source>
        <dbReference type="ARBA" id="ARBA00023186"/>
    </source>
</evidence>
<dbReference type="InterPro" id="IPR003593">
    <property type="entry name" value="AAA+_ATPase"/>
</dbReference>
<dbReference type="InterPro" id="IPR059188">
    <property type="entry name" value="Znf_CLPX-like"/>
</dbReference>
<dbReference type="GO" id="GO:0005524">
    <property type="term" value="F:ATP binding"/>
    <property type="evidence" value="ECO:0007669"/>
    <property type="project" value="UniProtKB-UniRule"/>
</dbReference>
<dbReference type="InterPro" id="IPR038366">
    <property type="entry name" value="Znf_CppX_C4_sf"/>
</dbReference>
<dbReference type="GO" id="GO:0016887">
    <property type="term" value="F:ATP hydrolysis activity"/>
    <property type="evidence" value="ECO:0007669"/>
    <property type="project" value="InterPro"/>
</dbReference>
<feature type="binding site" evidence="6 7">
    <location>
        <position position="15"/>
    </location>
    <ligand>
        <name>Zn(2+)</name>
        <dbReference type="ChEBI" id="CHEBI:29105"/>
    </ligand>
</feature>
<dbReference type="InterPro" id="IPR019489">
    <property type="entry name" value="Clp_ATPase_C"/>
</dbReference>
<evidence type="ECO:0000313" key="9">
    <source>
        <dbReference type="EMBL" id="ETX14218.1"/>
    </source>
</evidence>
<dbReference type="PATRIC" id="fig|1449350.3.peg.2706"/>
<feature type="binding site" evidence="6 7">
    <location>
        <position position="18"/>
    </location>
    <ligand>
        <name>Zn(2+)</name>
        <dbReference type="ChEBI" id="CHEBI:29105"/>
    </ligand>
</feature>
<comment type="subunit">
    <text evidence="6">Component of the ClpX-ClpP complex. Forms a hexameric ring that, in the presence of ATP, binds to fourteen ClpP subunits assembled into a disk-like structure with a central cavity, resembling the structure of eukaryotic proteasomes.</text>
</comment>
<evidence type="ECO:0000313" key="10">
    <source>
        <dbReference type="Proteomes" id="UP000022447"/>
    </source>
</evidence>